<comment type="caution">
    <text evidence="3">The sequence shown here is derived from an EMBL/GenBank/DDBJ whole genome shotgun (WGS) entry which is preliminary data.</text>
</comment>
<name>A0ABU9XU99_9SPHN</name>
<dbReference type="RefSeq" id="WP_345865234.1">
    <property type="nucleotide sequence ID" value="NZ_JBDIMF010000005.1"/>
</dbReference>
<dbReference type="Pfam" id="PF02333">
    <property type="entry name" value="Phytase"/>
    <property type="match status" value="1"/>
</dbReference>
<feature type="domain" description="BPP" evidence="2">
    <location>
        <begin position="34"/>
        <end position="347"/>
    </location>
</feature>
<evidence type="ECO:0000259" key="2">
    <source>
        <dbReference type="PROSITE" id="PS51662"/>
    </source>
</evidence>
<dbReference type="PROSITE" id="PS51257">
    <property type="entry name" value="PROKAR_LIPOPROTEIN"/>
    <property type="match status" value="1"/>
</dbReference>
<dbReference type="InterPro" id="IPR011042">
    <property type="entry name" value="6-blade_b-propeller_TolB-like"/>
</dbReference>
<accession>A0ABU9XU99</accession>
<evidence type="ECO:0000256" key="1">
    <source>
        <dbReference type="SAM" id="SignalP"/>
    </source>
</evidence>
<gene>
    <name evidence="3" type="ORF">ABC969_11960</name>
</gene>
<feature type="signal peptide" evidence="1">
    <location>
        <begin position="1"/>
        <end position="25"/>
    </location>
</feature>
<dbReference type="Proteomes" id="UP001404104">
    <property type="component" value="Unassembled WGS sequence"/>
</dbReference>
<sequence>MTRSRKMCFISMTAALGAAALSACAPGEIPLDTRIANALPARIVQASGETEAVATANADAADDPAIWRNAAAPAQSLIVGTDKKAGLYVYGLDGKVRDFTDAGRVNNVDLAEHDGRIIVAASDRNDPLNAHIALFALDRTTAKLSPLGRVASGAGEAYGICLYRDAGTLYAFMVIKDGTIRQVALDLTGAAPAGRIVRTMKLGTQSEGCAVDPANARLYVAEEDVGLWRFDARPGGAVAPVKVAAADGKAIVADAEGVAVADGYVVVSSQGDNAYAVYRLSDEAYVGRFRIAAGALGATEETDGIEVVAGDFGPAFPDGLMIAQDGSNAPRAQNFKLVRWGDIKRALGL</sequence>
<dbReference type="PROSITE" id="PS51662">
    <property type="entry name" value="BP_PHYTASE"/>
    <property type="match status" value="1"/>
</dbReference>
<evidence type="ECO:0000313" key="3">
    <source>
        <dbReference type="EMBL" id="MEN2787131.1"/>
    </source>
</evidence>
<evidence type="ECO:0000313" key="4">
    <source>
        <dbReference type="Proteomes" id="UP001404104"/>
    </source>
</evidence>
<reference evidence="3 4" key="1">
    <citation type="submission" date="2024-05" db="EMBL/GenBank/DDBJ databases">
        <authorList>
            <person name="Liu Q."/>
            <person name="Xin Y.-H."/>
        </authorList>
    </citation>
    <scope>NUCLEOTIDE SEQUENCE [LARGE SCALE GENOMIC DNA]</scope>
    <source>
        <strain evidence="3 4">CGMCC 1.15349</strain>
    </source>
</reference>
<feature type="chain" id="PRO_5046631578" evidence="1">
    <location>
        <begin position="26"/>
        <end position="349"/>
    </location>
</feature>
<proteinExistence type="predicted"/>
<keyword evidence="1" id="KW-0732">Signal</keyword>
<dbReference type="EMBL" id="JBDIMF010000005">
    <property type="protein sequence ID" value="MEN2787131.1"/>
    <property type="molecule type" value="Genomic_DNA"/>
</dbReference>
<protein>
    <submittedName>
        <fullName evidence="3">Phytase</fullName>
    </submittedName>
</protein>
<organism evidence="3 4">
    <name type="scientific">Sphingomonas qilianensis</name>
    <dbReference type="NCBI Taxonomy" id="1736690"/>
    <lineage>
        <taxon>Bacteria</taxon>
        <taxon>Pseudomonadati</taxon>
        <taxon>Pseudomonadota</taxon>
        <taxon>Alphaproteobacteria</taxon>
        <taxon>Sphingomonadales</taxon>
        <taxon>Sphingomonadaceae</taxon>
        <taxon>Sphingomonas</taxon>
    </lineage>
</organism>
<dbReference type="Gene3D" id="2.120.10.30">
    <property type="entry name" value="TolB, C-terminal domain"/>
    <property type="match status" value="1"/>
</dbReference>
<dbReference type="InterPro" id="IPR003431">
    <property type="entry name" value="B-propeller_Phytase"/>
</dbReference>
<keyword evidence="4" id="KW-1185">Reference proteome</keyword>
<dbReference type="SUPFAM" id="SSF50956">
    <property type="entry name" value="Thermostable phytase (3-phytase)"/>
    <property type="match status" value="1"/>
</dbReference>